<evidence type="ECO:0000313" key="7">
    <source>
        <dbReference type="EMBL" id="SDM38956.1"/>
    </source>
</evidence>
<dbReference type="PROSITE" id="PS00670">
    <property type="entry name" value="D_2_HYDROXYACID_DH_2"/>
    <property type="match status" value="1"/>
</dbReference>
<reference evidence="8" key="1">
    <citation type="submission" date="2016-10" db="EMBL/GenBank/DDBJ databases">
        <authorList>
            <person name="Varghese N."/>
            <person name="Submissions S."/>
        </authorList>
    </citation>
    <scope>NUCLEOTIDE SEQUENCE [LARGE SCALE GENOMIC DNA]</scope>
    <source>
        <strain evidence="8">DSM 24536</strain>
    </source>
</reference>
<dbReference type="Gene3D" id="3.40.50.720">
    <property type="entry name" value="NAD(P)-binding Rossmann-like Domain"/>
    <property type="match status" value="2"/>
</dbReference>
<sequence length="319" mass="35099">MKLVVLDGYTLNPGDLSWDGIKQFGDLQVHDRTPESQIVERCKGAEIIFTNKTPLREHILEQLPDLKYIGVLATGYNVVDVDFAKKRGIMVANIPGYGTASVVQMTFALLLELCQHVQSHSDSVFKGDWAASPDFCYWNYPLVELEGKTMGIIGFGMIGQKVADVAGAFGMNVIAYSRSQSNQSHRKNFRWTELHELLTDSDVVSIHCPLFPETQGMINKNTLKLMKKTAFFLNTSRGPLMVDQDLADALNAGVIAGAGIDVLSVEPPSADNPLFKAKNCMITPHIAWATKEARGRLMGIAENNLSSFLNGNPVNIVNK</sequence>
<dbReference type="CDD" id="cd12162">
    <property type="entry name" value="2-Hacid_dh_4"/>
    <property type="match status" value="1"/>
</dbReference>
<dbReference type="Proteomes" id="UP000199226">
    <property type="component" value="Unassembled WGS sequence"/>
</dbReference>
<dbReference type="SUPFAM" id="SSF52283">
    <property type="entry name" value="Formate/glycerate dehydrogenase catalytic domain-like"/>
    <property type="match status" value="1"/>
</dbReference>
<evidence type="ECO:0000259" key="6">
    <source>
        <dbReference type="Pfam" id="PF02826"/>
    </source>
</evidence>
<proteinExistence type="inferred from homology"/>
<evidence type="ECO:0000259" key="5">
    <source>
        <dbReference type="Pfam" id="PF00389"/>
    </source>
</evidence>
<protein>
    <submittedName>
        <fullName evidence="7">Glycerate dehydrogenase</fullName>
    </submittedName>
</protein>
<dbReference type="AlphaFoldDB" id="A0A1G9SU45"/>
<evidence type="ECO:0000256" key="3">
    <source>
        <dbReference type="ARBA" id="ARBA00023027"/>
    </source>
</evidence>
<evidence type="ECO:0000256" key="4">
    <source>
        <dbReference type="RuleBase" id="RU003719"/>
    </source>
</evidence>
<keyword evidence="8" id="KW-1185">Reference proteome</keyword>
<dbReference type="STRING" id="990371.SAMN05421813_11130"/>
<dbReference type="SUPFAM" id="SSF51735">
    <property type="entry name" value="NAD(P)-binding Rossmann-fold domains"/>
    <property type="match status" value="1"/>
</dbReference>
<feature type="domain" description="D-isomer specific 2-hydroxyacid dehydrogenase NAD-binding" evidence="6">
    <location>
        <begin position="107"/>
        <end position="287"/>
    </location>
</feature>
<dbReference type="Pfam" id="PF00389">
    <property type="entry name" value="2-Hacid_dh"/>
    <property type="match status" value="1"/>
</dbReference>
<dbReference type="Pfam" id="PF02826">
    <property type="entry name" value="2-Hacid_dh_C"/>
    <property type="match status" value="1"/>
</dbReference>
<dbReference type="RefSeq" id="WP_090704240.1">
    <property type="nucleotide sequence ID" value="NZ_FNHH01000011.1"/>
</dbReference>
<evidence type="ECO:0000256" key="2">
    <source>
        <dbReference type="ARBA" id="ARBA00023002"/>
    </source>
</evidence>
<keyword evidence="2 4" id="KW-0560">Oxidoreductase</keyword>
<dbReference type="InterPro" id="IPR050418">
    <property type="entry name" value="D-iso_2-hydroxyacid_DH_PdxB"/>
</dbReference>
<dbReference type="PROSITE" id="PS00671">
    <property type="entry name" value="D_2_HYDROXYACID_DH_3"/>
    <property type="match status" value="1"/>
</dbReference>
<dbReference type="InterPro" id="IPR006140">
    <property type="entry name" value="D-isomer_DH_NAD-bd"/>
</dbReference>
<evidence type="ECO:0000256" key="1">
    <source>
        <dbReference type="ARBA" id="ARBA00005854"/>
    </source>
</evidence>
<accession>A0A1G9SU45</accession>
<dbReference type="InterPro" id="IPR036291">
    <property type="entry name" value="NAD(P)-bd_dom_sf"/>
</dbReference>
<feature type="domain" description="D-isomer specific 2-hydroxyacid dehydrogenase catalytic" evidence="5">
    <location>
        <begin position="22"/>
        <end position="318"/>
    </location>
</feature>
<evidence type="ECO:0000313" key="8">
    <source>
        <dbReference type="Proteomes" id="UP000199226"/>
    </source>
</evidence>
<organism evidence="7 8">
    <name type="scientific">Daejeonella rubra</name>
    <dbReference type="NCBI Taxonomy" id="990371"/>
    <lineage>
        <taxon>Bacteria</taxon>
        <taxon>Pseudomonadati</taxon>
        <taxon>Bacteroidota</taxon>
        <taxon>Sphingobacteriia</taxon>
        <taxon>Sphingobacteriales</taxon>
        <taxon>Sphingobacteriaceae</taxon>
        <taxon>Daejeonella</taxon>
    </lineage>
</organism>
<dbReference type="PANTHER" id="PTHR43761:SF1">
    <property type="entry name" value="D-ISOMER SPECIFIC 2-HYDROXYACID DEHYDROGENASE CATALYTIC DOMAIN-CONTAINING PROTEIN-RELATED"/>
    <property type="match status" value="1"/>
</dbReference>
<dbReference type="InterPro" id="IPR006139">
    <property type="entry name" value="D-isomer_2_OHA_DH_cat_dom"/>
</dbReference>
<dbReference type="InterPro" id="IPR029753">
    <property type="entry name" value="D-isomer_DH_CS"/>
</dbReference>
<dbReference type="OrthoDB" id="1522997at2"/>
<dbReference type="GO" id="GO:0051287">
    <property type="term" value="F:NAD binding"/>
    <property type="evidence" value="ECO:0007669"/>
    <property type="project" value="InterPro"/>
</dbReference>
<keyword evidence="3" id="KW-0520">NAD</keyword>
<dbReference type="EMBL" id="FNHH01000011">
    <property type="protein sequence ID" value="SDM38956.1"/>
    <property type="molecule type" value="Genomic_DNA"/>
</dbReference>
<comment type="similarity">
    <text evidence="1 4">Belongs to the D-isomer specific 2-hydroxyacid dehydrogenase family.</text>
</comment>
<dbReference type="FunFam" id="3.40.50.720:FF:000203">
    <property type="entry name" value="D-3-phosphoglycerate dehydrogenase (SerA)"/>
    <property type="match status" value="1"/>
</dbReference>
<dbReference type="GO" id="GO:0016616">
    <property type="term" value="F:oxidoreductase activity, acting on the CH-OH group of donors, NAD or NADP as acceptor"/>
    <property type="evidence" value="ECO:0007669"/>
    <property type="project" value="InterPro"/>
</dbReference>
<name>A0A1G9SU45_9SPHI</name>
<gene>
    <name evidence="7" type="ORF">SAMN05421813_11130</name>
</gene>
<dbReference type="PANTHER" id="PTHR43761">
    <property type="entry name" value="D-ISOMER SPECIFIC 2-HYDROXYACID DEHYDROGENASE FAMILY PROTEIN (AFU_ORTHOLOGUE AFUA_1G13630)"/>
    <property type="match status" value="1"/>
</dbReference>